<keyword evidence="2" id="KW-1185">Reference proteome</keyword>
<organism evidence="1 2">
    <name type="scientific">Eleginops maclovinus</name>
    <name type="common">Patagonian blennie</name>
    <name type="synonym">Eleginus maclovinus</name>
    <dbReference type="NCBI Taxonomy" id="56733"/>
    <lineage>
        <taxon>Eukaryota</taxon>
        <taxon>Metazoa</taxon>
        <taxon>Chordata</taxon>
        <taxon>Craniata</taxon>
        <taxon>Vertebrata</taxon>
        <taxon>Euteleostomi</taxon>
        <taxon>Actinopterygii</taxon>
        <taxon>Neopterygii</taxon>
        <taxon>Teleostei</taxon>
        <taxon>Neoteleostei</taxon>
        <taxon>Acanthomorphata</taxon>
        <taxon>Eupercaria</taxon>
        <taxon>Perciformes</taxon>
        <taxon>Notothenioidei</taxon>
        <taxon>Eleginopidae</taxon>
        <taxon>Eleginops</taxon>
    </lineage>
</organism>
<name>A0AAN7XAZ3_ELEMC</name>
<accession>A0AAN7XAZ3</accession>
<reference evidence="1 2" key="1">
    <citation type="journal article" date="2023" name="Genes (Basel)">
        <title>Chromosome-Level Genome Assembly and Circadian Gene Repertoire of the Patagonia Blennie Eleginops maclovinus-The Closest Ancestral Proxy of Antarctic Cryonotothenioids.</title>
        <authorList>
            <person name="Cheng C.C."/>
            <person name="Rivera-Colon A.G."/>
            <person name="Minhas B.F."/>
            <person name="Wilson L."/>
            <person name="Rayamajhi N."/>
            <person name="Vargas-Chacoff L."/>
            <person name="Catchen J.M."/>
        </authorList>
    </citation>
    <scope>NUCLEOTIDE SEQUENCE [LARGE SCALE GENOMIC DNA]</scope>
    <source>
        <strain evidence="1">JMC-PN-2008</strain>
    </source>
</reference>
<dbReference type="EMBL" id="JAUZQC010000013">
    <property type="protein sequence ID" value="KAK5861001.1"/>
    <property type="molecule type" value="Genomic_DNA"/>
</dbReference>
<protein>
    <submittedName>
        <fullName evidence="1">Uncharacterized protein</fullName>
    </submittedName>
</protein>
<reference evidence="1 2" key="2">
    <citation type="journal article" date="2023" name="Mol. Biol. Evol.">
        <title>Genomics of Secondarily Temperate Adaptation in the Only Non-Antarctic Icefish.</title>
        <authorList>
            <person name="Rivera-Colon A.G."/>
            <person name="Rayamajhi N."/>
            <person name="Minhas B.F."/>
            <person name="Madrigal G."/>
            <person name="Bilyk K.T."/>
            <person name="Yoon V."/>
            <person name="Hune M."/>
            <person name="Gregory S."/>
            <person name="Cheng C.H.C."/>
            <person name="Catchen J.M."/>
        </authorList>
    </citation>
    <scope>NUCLEOTIDE SEQUENCE [LARGE SCALE GENOMIC DNA]</scope>
    <source>
        <strain evidence="1">JMC-PN-2008</strain>
    </source>
</reference>
<evidence type="ECO:0000313" key="1">
    <source>
        <dbReference type="EMBL" id="KAK5861001.1"/>
    </source>
</evidence>
<evidence type="ECO:0000313" key="2">
    <source>
        <dbReference type="Proteomes" id="UP001346869"/>
    </source>
</evidence>
<sequence>MRSTTYMLNPWRIHVAAFYNPPLPNPQTPEGTLCPCHFLFISLSTGCPLGFFFYGPMTQQPPLPLSAQHPTDTLRA</sequence>
<comment type="caution">
    <text evidence="1">The sequence shown here is derived from an EMBL/GenBank/DDBJ whole genome shotgun (WGS) entry which is preliminary data.</text>
</comment>
<dbReference type="Proteomes" id="UP001346869">
    <property type="component" value="Unassembled WGS sequence"/>
</dbReference>
<proteinExistence type="predicted"/>
<dbReference type="AlphaFoldDB" id="A0AAN7XAZ3"/>
<gene>
    <name evidence="1" type="ORF">PBY51_022433</name>
</gene>